<dbReference type="RefSeq" id="WP_181242853.1">
    <property type="nucleotide sequence ID" value="NZ_CP023315.3"/>
</dbReference>
<dbReference type="EMBL" id="CP023315">
    <property type="protein sequence ID" value="AWC68661.1"/>
    <property type="molecule type" value="Genomic_DNA"/>
</dbReference>
<accession>A0A2S1B7M3</accession>
<evidence type="ECO:0000256" key="1">
    <source>
        <dbReference type="SAM" id="Phobius"/>
    </source>
</evidence>
<keyword evidence="1" id="KW-1133">Transmembrane helix</keyword>
<dbReference type="Proteomes" id="UP000217311">
    <property type="component" value="Chromosome"/>
</dbReference>
<evidence type="ECO:0000313" key="3">
    <source>
        <dbReference type="Proteomes" id="UP000217311"/>
    </source>
</evidence>
<gene>
    <name evidence="2" type="ORF">CA606_20205</name>
</gene>
<keyword evidence="1" id="KW-0812">Transmembrane</keyword>
<evidence type="ECO:0000313" key="2">
    <source>
        <dbReference type="EMBL" id="AWC68661.1"/>
    </source>
</evidence>
<reference evidence="3" key="1">
    <citation type="submission" date="2017-09" db="EMBL/GenBank/DDBJ databases">
        <title>Genome evolution observed in wild isolates of Caulobacter crescentus.</title>
        <authorList>
            <person name="Ely B."/>
            <person name="Wilson K."/>
            <person name="Scott D."/>
        </authorList>
    </citation>
    <scope>NUCLEOTIDE SEQUENCE [LARGE SCALE GENOMIC DNA]</scope>
    <source>
        <strain evidence="3">CB13b1a</strain>
    </source>
</reference>
<keyword evidence="1" id="KW-0472">Membrane</keyword>
<feature type="transmembrane region" description="Helical" evidence="1">
    <location>
        <begin position="6"/>
        <end position="24"/>
    </location>
</feature>
<dbReference type="AlphaFoldDB" id="A0A2S1B7M3"/>
<name>A0A2S1B7M3_CAUVI</name>
<sequence>MQNAPMVIALALIALVVIYFLPWIDEKIKRAYGRWRRKRRDRREQRMR</sequence>
<organism evidence="2 3">
    <name type="scientific">Caulobacter vibrioides</name>
    <name type="common">Caulobacter crescentus</name>
    <dbReference type="NCBI Taxonomy" id="155892"/>
    <lineage>
        <taxon>Bacteria</taxon>
        <taxon>Pseudomonadati</taxon>
        <taxon>Pseudomonadota</taxon>
        <taxon>Alphaproteobacteria</taxon>
        <taxon>Caulobacterales</taxon>
        <taxon>Caulobacteraceae</taxon>
        <taxon>Caulobacter</taxon>
    </lineage>
</organism>
<proteinExistence type="predicted"/>
<protein>
    <submittedName>
        <fullName evidence="2">Uncharacterized protein</fullName>
    </submittedName>
</protein>